<comment type="cofactor">
    <cofactor evidence="1">
        <name>Zn(2+)</name>
        <dbReference type="ChEBI" id="CHEBI:29105"/>
    </cofactor>
</comment>
<evidence type="ECO:0000313" key="6">
    <source>
        <dbReference type="EMBL" id="SJZ67614.1"/>
    </source>
</evidence>
<dbReference type="InterPro" id="IPR051453">
    <property type="entry name" value="MBL_Glyoxalase_II"/>
</dbReference>
<dbReference type="EMBL" id="FUXE01000007">
    <property type="protein sequence ID" value="SJZ67614.1"/>
    <property type="molecule type" value="Genomic_DNA"/>
</dbReference>
<keyword evidence="3" id="KW-0378">Hydrolase</keyword>
<name>A0A1T4MLG3_9PORP</name>
<evidence type="ECO:0000256" key="1">
    <source>
        <dbReference type="ARBA" id="ARBA00001947"/>
    </source>
</evidence>
<dbReference type="InterPro" id="IPR036866">
    <property type="entry name" value="RibonucZ/Hydroxyglut_hydro"/>
</dbReference>
<evidence type="ECO:0000256" key="3">
    <source>
        <dbReference type="ARBA" id="ARBA00022801"/>
    </source>
</evidence>
<keyword evidence="2" id="KW-0479">Metal-binding</keyword>
<evidence type="ECO:0000256" key="2">
    <source>
        <dbReference type="ARBA" id="ARBA00022723"/>
    </source>
</evidence>
<keyword evidence="7" id="KW-1185">Reference proteome</keyword>
<dbReference type="PANTHER" id="PTHR46233:SF3">
    <property type="entry name" value="HYDROXYACYLGLUTATHIONE HYDROLASE GLOC"/>
    <property type="match status" value="1"/>
</dbReference>
<dbReference type="PANTHER" id="PTHR46233">
    <property type="entry name" value="HYDROXYACYLGLUTATHIONE HYDROLASE GLOC"/>
    <property type="match status" value="1"/>
</dbReference>
<dbReference type="STRING" id="29524.SAMN02745171_00812"/>
<accession>A0A1T4MLG3</accession>
<dbReference type="AlphaFoldDB" id="A0A1T4MLG3"/>
<feature type="domain" description="Metallo-beta-lactamase" evidence="5">
    <location>
        <begin position="14"/>
        <end position="200"/>
    </location>
</feature>
<keyword evidence="4" id="KW-0862">Zinc</keyword>
<organism evidence="6 7">
    <name type="scientific">Porphyromonas circumdentaria</name>
    <dbReference type="NCBI Taxonomy" id="29524"/>
    <lineage>
        <taxon>Bacteria</taxon>
        <taxon>Pseudomonadati</taxon>
        <taxon>Bacteroidota</taxon>
        <taxon>Bacteroidia</taxon>
        <taxon>Bacteroidales</taxon>
        <taxon>Porphyromonadaceae</taxon>
        <taxon>Porphyromonas</taxon>
    </lineage>
</organism>
<dbReference type="CDD" id="cd06262">
    <property type="entry name" value="metallo-hydrolase-like_MBL-fold"/>
    <property type="match status" value="1"/>
</dbReference>
<dbReference type="OrthoDB" id="9802248at2"/>
<dbReference type="InterPro" id="IPR001279">
    <property type="entry name" value="Metallo-B-lactamas"/>
</dbReference>
<protein>
    <submittedName>
        <fullName evidence="6">Glyoxylase, beta-lactamase superfamily II</fullName>
    </submittedName>
</protein>
<dbReference type="GO" id="GO:0016787">
    <property type="term" value="F:hydrolase activity"/>
    <property type="evidence" value="ECO:0007669"/>
    <property type="project" value="UniProtKB-KW"/>
</dbReference>
<evidence type="ECO:0000259" key="5">
    <source>
        <dbReference type="SMART" id="SM00849"/>
    </source>
</evidence>
<dbReference type="RefSeq" id="WP_078736756.1">
    <property type="nucleotide sequence ID" value="NZ_FUXE01000007.1"/>
</dbReference>
<evidence type="ECO:0000256" key="4">
    <source>
        <dbReference type="ARBA" id="ARBA00022833"/>
    </source>
</evidence>
<reference evidence="7" key="1">
    <citation type="submission" date="2017-02" db="EMBL/GenBank/DDBJ databases">
        <authorList>
            <person name="Varghese N."/>
            <person name="Submissions S."/>
        </authorList>
    </citation>
    <scope>NUCLEOTIDE SEQUENCE [LARGE SCALE GENOMIC DNA]</scope>
    <source>
        <strain evidence="7">ATCC 51356</strain>
    </source>
</reference>
<dbReference type="Gene3D" id="3.60.15.10">
    <property type="entry name" value="Ribonuclease Z/Hydroxyacylglutathione hydrolase-like"/>
    <property type="match status" value="1"/>
</dbReference>
<sequence length="217" mass="23979">MQTSVHQLTFNYVEENTYILVDEATKEAAIIDCGCMNEAEEQRLVQTIQKLGVTPRLLLFTHLHFDHCWGAAFAAEQYGLTPMAHDIEIQKMPPLVEQLLAFGFPNTEVRPQPSYAPLHEGDEIKLGATTLKVLLVPGHTPGHIAFYEPVDGSLFAGDVLFVGGDIGRTDLPGGSFSTLIKSIKEELLPLPLTTKVYSGHGPSFDMDSVHKYNPYIQ</sequence>
<gene>
    <name evidence="6" type="ORF">SAMN02745171_00812</name>
</gene>
<proteinExistence type="predicted"/>
<dbReference type="Proteomes" id="UP000190121">
    <property type="component" value="Unassembled WGS sequence"/>
</dbReference>
<dbReference type="SUPFAM" id="SSF56281">
    <property type="entry name" value="Metallo-hydrolase/oxidoreductase"/>
    <property type="match status" value="1"/>
</dbReference>
<dbReference type="SMART" id="SM00849">
    <property type="entry name" value="Lactamase_B"/>
    <property type="match status" value="1"/>
</dbReference>
<dbReference type="Pfam" id="PF00753">
    <property type="entry name" value="Lactamase_B"/>
    <property type="match status" value="1"/>
</dbReference>
<evidence type="ECO:0000313" key="7">
    <source>
        <dbReference type="Proteomes" id="UP000190121"/>
    </source>
</evidence>
<dbReference type="GO" id="GO:0046872">
    <property type="term" value="F:metal ion binding"/>
    <property type="evidence" value="ECO:0007669"/>
    <property type="project" value="UniProtKB-KW"/>
</dbReference>